<dbReference type="GeneID" id="39581594"/>
<dbReference type="SUPFAM" id="SSF54373">
    <property type="entry name" value="FAD-linked reductases, C-terminal domain"/>
    <property type="match status" value="1"/>
</dbReference>
<evidence type="ECO:0000256" key="5">
    <source>
        <dbReference type="SAM" id="SignalP"/>
    </source>
</evidence>
<keyword evidence="2" id="KW-0325">Glycoprotein</keyword>
<organism evidence="8 9">
    <name type="scientific">Sodiomyces alkalinus (strain CBS 110278 / VKM F-3762 / F11)</name>
    <name type="common">Alkaliphilic filamentous fungus</name>
    <dbReference type="NCBI Taxonomy" id="1314773"/>
    <lineage>
        <taxon>Eukaryota</taxon>
        <taxon>Fungi</taxon>
        <taxon>Dikarya</taxon>
        <taxon>Ascomycota</taxon>
        <taxon>Pezizomycotina</taxon>
        <taxon>Sordariomycetes</taxon>
        <taxon>Hypocreomycetidae</taxon>
        <taxon>Glomerellales</taxon>
        <taxon>Plectosphaerellaceae</taxon>
        <taxon>Sodiomyces</taxon>
    </lineage>
</organism>
<keyword evidence="9" id="KW-1185">Reference proteome</keyword>
<evidence type="ECO:0000313" key="8">
    <source>
        <dbReference type="EMBL" id="ROT41098.1"/>
    </source>
</evidence>
<sequence>MRSLPLFQISITAAVAAAACAKAQPPTVGAFVDADGITRIYGNSFGRPGYHATYDYIIVGGGNAGNTIAARLAEDPANYTVAVIEAGSFYEILDGNRTQVPGYNYINTITFPLGDETPLTSWGLTTEPQAAIGGRTAEYGQGQTFGGSTASNYMGYHRATVGTFDQWAELLDDDFWTWDNVYPAYKQSVAFQPPDYTKIDPSFNISYDATAFIPTGGPLHVSYGNHQGAYGPSLSDALAASGLDPIDGFNSGRLIGYGTATATIDTRTATRDSSETSFLQAAARAGIKIYPQAVVTRILFDEDKKATGVEVQTNVATGQLKYSLSATKEVILSAGVWHSPQLLMVSGVGPAETLQEHGIEVISDLPGVGQNEWDQPVIGLFLNLSVETNTQFQVGNPEVVAAAMTNYLENQSGPLSGFGTGQGIAFENFPESVRSDFSNSTLAYLETFPEDWPEVEYLPLANVPVGEIPITPYDNFILLAAVLLSTESKGNMSITSSSVFDRPIINPNWLATDADMEQAYAAFLRLREISSNWDTATGELLPGLGVSSKEDILDFIRGHSGFIFHGTSTCKMGPQDDPSAVIDSRARVYGVTGLRVVDASAFPNCPPGHPMASVYMYAEKIAESILDGN</sequence>
<dbReference type="SUPFAM" id="SSF51905">
    <property type="entry name" value="FAD/NAD(P)-binding domain"/>
    <property type="match status" value="1"/>
</dbReference>
<dbReference type="InterPro" id="IPR036188">
    <property type="entry name" value="FAD/NAD-bd_sf"/>
</dbReference>
<dbReference type="Pfam" id="PF05199">
    <property type="entry name" value="GMC_oxred_C"/>
    <property type="match status" value="1"/>
</dbReference>
<comment type="cofactor">
    <cofactor evidence="4">
        <name>FAD</name>
        <dbReference type="ChEBI" id="CHEBI:57692"/>
    </cofactor>
</comment>
<dbReference type="AlphaFoldDB" id="A0A3N2Q349"/>
<evidence type="ECO:0000256" key="1">
    <source>
        <dbReference type="ARBA" id="ARBA00010790"/>
    </source>
</evidence>
<name>A0A3N2Q349_SODAK</name>
<evidence type="ECO:0000256" key="3">
    <source>
        <dbReference type="PIRSR" id="PIRSR000137-1"/>
    </source>
</evidence>
<evidence type="ECO:0000313" key="9">
    <source>
        <dbReference type="Proteomes" id="UP000272025"/>
    </source>
</evidence>
<dbReference type="OrthoDB" id="269227at2759"/>
<evidence type="ECO:0000259" key="7">
    <source>
        <dbReference type="Pfam" id="PF05199"/>
    </source>
</evidence>
<dbReference type="PROSITE" id="PS51257">
    <property type="entry name" value="PROKAR_LIPOPROTEIN"/>
    <property type="match status" value="1"/>
</dbReference>
<evidence type="ECO:0000256" key="2">
    <source>
        <dbReference type="ARBA" id="ARBA00023180"/>
    </source>
</evidence>
<feature type="signal peptide" evidence="5">
    <location>
        <begin position="1"/>
        <end position="23"/>
    </location>
</feature>
<keyword evidence="4" id="KW-0285">Flavoprotein</keyword>
<feature type="active site" description="Proton acceptor" evidence="3">
    <location>
        <position position="609"/>
    </location>
</feature>
<dbReference type="PIRSF" id="PIRSF000137">
    <property type="entry name" value="Alcohol_oxidase"/>
    <property type="match status" value="1"/>
</dbReference>
<dbReference type="Gene3D" id="3.30.560.10">
    <property type="entry name" value="Glucose Oxidase, domain 3"/>
    <property type="match status" value="1"/>
</dbReference>
<dbReference type="GO" id="GO:0050660">
    <property type="term" value="F:flavin adenine dinucleotide binding"/>
    <property type="evidence" value="ECO:0007669"/>
    <property type="project" value="InterPro"/>
</dbReference>
<dbReference type="Proteomes" id="UP000272025">
    <property type="component" value="Unassembled WGS sequence"/>
</dbReference>
<dbReference type="InterPro" id="IPR012132">
    <property type="entry name" value="GMC_OxRdtase"/>
</dbReference>
<keyword evidence="5" id="KW-0732">Signal</keyword>
<accession>A0A3N2Q349</accession>
<comment type="similarity">
    <text evidence="1">Belongs to the GMC oxidoreductase family.</text>
</comment>
<feature type="binding site" evidence="4">
    <location>
        <position position="295"/>
    </location>
    <ligand>
        <name>FAD</name>
        <dbReference type="ChEBI" id="CHEBI:57692"/>
    </ligand>
</feature>
<dbReference type="InterPro" id="IPR007867">
    <property type="entry name" value="GMC_OxRtase_C"/>
</dbReference>
<gene>
    <name evidence="8" type="ORF">SODALDRAFT_343212</name>
</gene>
<dbReference type="Pfam" id="PF00732">
    <property type="entry name" value="GMC_oxred_N"/>
    <property type="match status" value="1"/>
</dbReference>
<dbReference type="EMBL" id="ML119052">
    <property type="protein sequence ID" value="ROT41098.1"/>
    <property type="molecule type" value="Genomic_DNA"/>
</dbReference>
<dbReference type="STRING" id="1314773.A0A3N2Q349"/>
<reference evidence="8 9" key="1">
    <citation type="journal article" date="2018" name="Mol. Ecol.">
        <title>The obligate alkalophilic soda-lake fungus Sodiomyces alkalinus has shifted to a protein diet.</title>
        <authorList>
            <person name="Grum-Grzhimaylo A.A."/>
            <person name="Falkoski D.L."/>
            <person name="van den Heuvel J."/>
            <person name="Valero-Jimenez C.A."/>
            <person name="Min B."/>
            <person name="Choi I.G."/>
            <person name="Lipzen A."/>
            <person name="Daum C.G."/>
            <person name="Aanen D.K."/>
            <person name="Tsang A."/>
            <person name="Henrissat B."/>
            <person name="Bilanenko E.N."/>
            <person name="de Vries R.P."/>
            <person name="van Kan J.A.L."/>
            <person name="Grigoriev I.V."/>
            <person name="Debets A.J.M."/>
        </authorList>
    </citation>
    <scope>NUCLEOTIDE SEQUENCE [LARGE SCALE GENOMIC DNA]</scope>
    <source>
        <strain evidence="8 9">F11</strain>
    </source>
</reference>
<dbReference type="InterPro" id="IPR000172">
    <property type="entry name" value="GMC_OxRdtase_N"/>
</dbReference>
<dbReference type="PANTHER" id="PTHR11552">
    <property type="entry name" value="GLUCOSE-METHANOL-CHOLINE GMC OXIDOREDUCTASE"/>
    <property type="match status" value="1"/>
</dbReference>
<keyword evidence="4" id="KW-0274">FAD</keyword>
<dbReference type="Gene3D" id="3.50.50.60">
    <property type="entry name" value="FAD/NAD(P)-binding domain"/>
    <property type="match status" value="1"/>
</dbReference>
<proteinExistence type="inferred from homology"/>
<feature type="chain" id="PRO_5018269257" evidence="5">
    <location>
        <begin position="24"/>
        <end position="629"/>
    </location>
</feature>
<dbReference type="PANTHER" id="PTHR11552:SF138">
    <property type="entry name" value="DEHYDROGENASE PKFF-RELATED"/>
    <property type="match status" value="1"/>
</dbReference>
<feature type="domain" description="Glucose-methanol-choline oxidoreductase C-terminal" evidence="7">
    <location>
        <begin position="487"/>
        <end position="618"/>
    </location>
</feature>
<evidence type="ECO:0000259" key="6">
    <source>
        <dbReference type="Pfam" id="PF00732"/>
    </source>
</evidence>
<feature type="active site" description="Proton donor" evidence="3">
    <location>
        <position position="565"/>
    </location>
</feature>
<protein>
    <submittedName>
        <fullName evidence="8">Alcohol oxidase</fullName>
    </submittedName>
</protein>
<dbReference type="GO" id="GO:0044550">
    <property type="term" value="P:secondary metabolite biosynthetic process"/>
    <property type="evidence" value="ECO:0007669"/>
    <property type="project" value="TreeGrafter"/>
</dbReference>
<dbReference type="GO" id="GO:0016614">
    <property type="term" value="F:oxidoreductase activity, acting on CH-OH group of donors"/>
    <property type="evidence" value="ECO:0007669"/>
    <property type="project" value="InterPro"/>
</dbReference>
<feature type="domain" description="Glucose-methanol-choline oxidoreductase N-terminal" evidence="6">
    <location>
        <begin position="54"/>
        <end position="376"/>
    </location>
</feature>
<dbReference type="RefSeq" id="XP_028468904.1">
    <property type="nucleotide sequence ID" value="XM_028613116.1"/>
</dbReference>
<evidence type="ECO:0000256" key="4">
    <source>
        <dbReference type="PIRSR" id="PIRSR000137-2"/>
    </source>
</evidence>